<organism evidence="1 2">
    <name type="scientific">Phytophthora aleatoria</name>
    <dbReference type="NCBI Taxonomy" id="2496075"/>
    <lineage>
        <taxon>Eukaryota</taxon>
        <taxon>Sar</taxon>
        <taxon>Stramenopiles</taxon>
        <taxon>Oomycota</taxon>
        <taxon>Peronosporomycetes</taxon>
        <taxon>Peronosporales</taxon>
        <taxon>Peronosporaceae</taxon>
        <taxon>Phytophthora</taxon>
    </lineage>
</organism>
<dbReference type="Proteomes" id="UP000709295">
    <property type="component" value="Unassembled WGS sequence"/>
</dbReference>
<dbReference type="PANTHER" id="PTHR37066">
    <property type="entry name" value="HELICASE-ASSOCIATED"/>
    <property type="match status" value="1"/>
</dbReference>
<name>A0A8J5I8W6_9STRA</name>
<evidence type="ECO:0000313" key="1">
    <source>
        <dbReference type="EMBL" id="KAG6951158.1"/>
    </source>
</evidence>
<comment type="caution">
    <text evidence="1">The sequence shown here is derived from an EMBL/GenBank/DDBJ whole genome shotgun (WGS) entry which is preliminary data.</text>
</comment>
<protein>
    <submittedName>
        <fullName evidence="1">Uncharacterized protein</fullName>
    </submittedName>
</protein>
<dbReference type="PANTHER" id="PTHR37066:SF1">
    <property type="entry name" value="LNS2_PITP DOMAIN-CONTAINING PROTEIN"/>
    <property type="match status" value="1"/>
</dbReference>
<gene>
    <name evidence="1" type="ORF">JG688_00013850</name>
</gene>
<evidence type="ECO:0000313" key="2">
    <source>
        <dbReference type="Proteomes" id="UP000709295"/>
    </source>
</evidence>
<dbReference type="AlphaFoldDB" id="A0A8J5I8W6"/>
<accession>A0A8J5I8W6</accession>
<keyword evidence="2" id="KW-1185">Reference proteome</keyword>
<proteinExistence type="predicted"/>
<dbReference type="EMBL" id="JAENGY010001227">
    <property type="protein sequence ID" value="KAG6951158.1"/>
    <property type="molecule type" value="Genomic_DNA"/>
</dbReference>
<reference evidence="1" key="1">
    <citation type="submission" date="2021-01" db="EMBL/GenBank/DDBJ databases">
        <title>Phytophthora aleatoria, a newly-described species from Pinus radiata is distinct from Phytophthora cactorum isolates based on comparative genomics.</title>
        <authorList>
            <person name="Mcdougal R."/>
            <person name="Panda P."/>
            <person name="Williams N."/>
            <person name="Studholme D.J."/>
        </authorList>
    </citation>
    <scope>NUCLEOTIDE SEQUENCE</scope>
    <source>
        <strain evidence="1">NZFS 4037</strain>
    </source>
</reference>
<sequence length="181" mass="20749">MGRTYVEQVSRDKDILVTVGFAWNRDEGVWNQQIIPGIRGYAEVFEKGHIPQRFVVPSEEPWPRSTWGMQIGAVLNRIRQYLGYFGRDADKLDAWGVNLKLSTRAWEKRIVPLLDIYATQSGSDGGEGIPDDFVIPSETPWPEEVWGSSRAHCGSQRVSKRCCWLNNEGQRIMLRLTHKQC</sequence>